<dbReference type="InterPro" id="IPR001920">
    <property type="entry name" value="Asp/Glu_race"/>
</dbReference>
<dbReference type="InterPro" id="IPR015942">
    <property type="entry name" value="Asp/Glu/hydantoin_racemase"/>
</dbReference>
<accession>A0A5S5BXF1</accession>
<dbReference type="GO" id="GO:0047661">
    <property type="term" value="F:amino-acid racemase activity"/>
    <property type="evidence" value="ECO:0007669"/>
    <property type="project" value="InterPro"/>
</dbReference>
<dbReference type="PROSITE" id="PS00924">
    <property type="entry name" value="ASP_GLU_RACEMASE_2"/>
    <property type="match status" value="1"/>
</dbReference>
<organism evidence="3 4">
    <name type="scientific">Aquimarina intermedia</name>
    <dbReference type="NCBI Taxonomy" id="350814"/>
    <lineage>
        <taxon>Bacteria</taxon>
        <taxon>Pseudomonadati</taxon>
        <taxon>Bacteroidota</taxon>
        <taxon>Flavobacteriia</taxon>
        <taxon>Flavobacteriales</taxon>
        <taxon>Flavobacteriaceae</taxon>
        <taxon>Aquimarina</taxon>
    </lineage>
</organism>
<dbReference type="AlphaFoldDB" id="A0A5S5BXF1"/>
<proteinExistence type="inferred from homology"/>
<dbReference type="SUPFAM" id="SSF53681">
    <property type="entry name" value="Aspartate/glutamate racemase"/>
    <property type="match status" value="2"/>
</dbReference>
<evidence type="ECO:0000313" key="4">
    <source>
        <dbReference type="Proteomes" id="UP000324376"/>
    </source>
</evidence>
<evidence type="ECO:0000256" key="2">
    <source>
        <dbReference type="ARBA" id="ARBA00023235"/>
    </source>
</evidence>
<evidence type="ECO:0000313" key="3">
    <source>
        <dbReference type="EMBL" id="TYP71639.1"/>
    </source>
</evidence>
<dbReference type="Proteomes" id="UP000324376">
    <property type="component" value="Unassembled WGS sequence"/>
</dbReference>
<name>A0A5S5BXF1_9FLAO</name>
<dbReference type="Pfam" id="PF01177">
    <property type="entry name" value="Asp_Glu_race"/>
    <property type="match status" value="1"/>
</dbReference>
<sequence>MKKIGLIGGMSWESSQVYYEIINQRVRELLGGFHSARCIMDSVNFAEIEALQHANDWSALNALMVESAVNLEIAKADIIVLCTNTMHLCSSAISKNTNIPLLHIAEATGKKIKKKKLTKVLLLGTKFTMEKDFYKTILTQNFGIEVSIPNEADRNSVHEIIYRELVHGTITTNSRKAYQRIIEEAADKGAEGVILGCTEIPLLISEQDVSIPVFDTTRIHAESAVDFALQDELSIKDT</sequence>
<dbReference type="InterPro" id="IPR033134">
    <property type="entry name" value="Asp/Glu_racemase_AS_2"/>
</dbReference>
<dbReference type="PANTHER" id="PTHR21198">
    <property type="entry name" value="GLUTAMATE RACEMASE"/>
    <property type="match status" value="1"/>
</dbReference>
<evidence type="ECO:0000256" key="1">
    <source>
        <dbReference type="ARBA" id="ARBA00007847"/>
    </source>
</evidence>
<dbReference type="PANTHER" id="PTHR21198:SF7">
    <property type="entry name" value="ASPARTATE-GLUTAMATE RACEMASE FAMILY"/>
    <property type="match status" value="1"/>
</dbReference>
<dbReference type="NCBIfam" id="TIGR00035">
    <property type="entry name" value="asp_race"/>
    <property type="match status" value="1"/>
</dbReference>
<reference evidence="3 4" key="1">
    <citation type="submission" date="2019-07" db="EMBL/GenBank/DDBJ databases">
        <title>Genomic Encyclopedia of Archaeal and Bacterial Type Strains, Phase II (KMG-II): from individual species to whole genera.</title>
        <authorList>
            <person name="Goeker M."/>
        </authorList>
    </citation>
    <scope>NUCLEOTIDE SEQUENCE [LARGE SCALE GENOMIC DNA]</scope>
    <source>
        <strain evidence="3 4">DSM 17527</strain>
    </source>
</reference>
<dbReference type="Gene3D" id="3.40.50.1860">
    <property type="match status" value="2"/>
</dbReference>
<dbReference type="OrthoDB" id="9803739at2"/>
<comment type="caution">
    <text evidence="3">The sequence shown here is derived from an EMBL/GenBank/DDBJ whole genome shotgun (WGS) entry which is preliminary data.</text>
</comment>
<dbReference type="InterPro" id="IPR004380">
    <property type="entry name" value="Asp_race"/>
</dbReference>
<keyword evidence="2" id="KW-0413">Isomerase</keyword>
<dbReference type="RefSeq" id="WP_148783239.1">
    <property type="nucleotide sequence ID" value="NZ_VNHU01000008.1"/>
</dbReference>
<keyword evidence="4" id="KW-1185">Reference proteome</keyword>
<dbReference type="EMBL" id="VNHU01000008">
    <property type="protein sequence ID" value="TYP71639.1"/>
    <property type="molecule type" value="Genomic_DNA"/>
</dbReference>
<protein>
    <submittedName>
        <fullName evidence="3">Aspartate racemase</fullName>
    </submittedName>
</protein>
<comment type="similarity">
    <text evidence="1">Belongs to the aspartate/glutamate racemases family.</text>
</comment>
<gene>
    <name evidence="3" type="ORF">BD809_10849</name>
</gene>